<keyword evidence="3" id="KW-1185">Reference proteome</keyword>
<feature type="region of interest" description="Disordered" evidence="1">
    <location>
        <begin position="237"/>
        <end position="350"/>
    </location>
</feature>
<evidence type="ECO:0000256" key="1">
    <source>
        <dbReference type="SAM" id="MobiDB-lite"/>
    </source>
</evidence>
<keyword evidence="2" id="KW-0378">Hydrolase</keyword>
<dbReference type="InterPro" id="IPR052055">
    <property type="entry name" value="Hepadnavirus_pol/RT"/>
</dbReference>
<dbReference type="Gene3D" id="3.40.50.300">
    <property type="entry name" value="P-loop containing nucleotide triphosphate hydrolases"/>
    <property type="match status" value="1"/>
</dbReference>
<dbReference type="PANTHER" id="PTHR33050:SF7">
    <property type="entry name" value="RIBONUCLEASE H"/>
    <property type="match status" value="1"/>
</dbReference>
<comment type="caution">
    <text evidence="2">The sequence shown here is derived from an EMBL/GenBank/DDBJ whole genome shotgun (WGS) entry which is preliminary data.</text>
</comment>
<dbReference type="Proteomes" id="UP000186817">
    <property type="component" value="Unassembled WGS sequence"/>
</dbReference>
<keyword evidence="2" id="KW-0347">Helicase</keyword>
<sequence>MSDRAASPEGASSSPASAIVVKRFKKKPLPVVASQESPGQVSAEGPLHCALDQFASGITPDCIPIFSIEAGTVVCARDTYAYIAASTVSTGQDLYIDADSIRGVTLCRDTSDFPDYIFLSLTAGEARFHLWNVFIRVGALERLSFVEHGAGPDLIRGWSYCIHGDTTLEEETSESDGSLHGSIGPADEVRSALQFLYDTDVHQLSSVIRGGPDTGRSKLLLSLTLSTDANLRFHYEKGGGKGATSSWTTDNSTSTDPAHGQQSAPSNPLPSQAAGVDSTAPATTTSTSAADSSSTDTPAQAAASHGTGSNTAQSPPLDQGNDAGQPASTGQAGDSITSGNRGLRQVVPPTFAPVPGMASAESANAKRCAAVNLAPRALDCVVIHQNSRRLSEEDVEHSWRLDAAAVDFSWFDDFIFDEVSDRQMYMKCNPPTKRPGVVSQTLPTLAGPPFIADKGGKGRENKGKGGGLLLESASGGHCHFVEVITAYTCRNLDKMQDSDVQALRSWGFPLPLTDTLLSSVASSRLSASLELPSKFCLWLGSLAPSARDMLASKSVPLIPVLDLGDIKLRKQILRCAAEGVLSTVFIRFSEKWTAEHNGWVLQLCKLAFSCGTTVHLDISAWDRCWYDPPLFIHCVATGFRHVVQIPPCAFQGSEGRPWIMVSSSEAFASLGEVCTCKQSIHVSGTPEYPVPLVEAFGKLFLSVDGVAGVHDVTFSVQDAWNAIPCKSVDDPPHAWVDGGGLHSRPDWSGKEREGKNIMRDLRHALMSFCGDSHLPSRLRSRLLSPSETSIFSSEDISQLQCIFGDWLRAHDCSEVDWSIPVDQPYCLRALSALSTSLHDCDMSLFGAFLQGVPTGFKRDIPLSGCFAPSCRAVEEDSLSISMENWQGAEADPLLLEELIQIEVDSGWLRCIDSLEDARKIWPNVAVGKLNIVHSAGRKPRLVVDSSICGTNSACLIPERTSLPTLQSVQCSWPLRGRHEPVAAWSIDVKSAHKSRRVRESEQGLLGVRVGPKFFFYKVCPFGAAFSAFWFARLGAFFVRALHRLIYISHFLALYVDDFLGYQSATVAEMSLCITLCFCGAFGIPLCWKKLQFGCCIRWIGWELDFDMGCVSIPTDKLQKLAECISLALRGKYTDRQTLSKICGMLQWLFKLFPLAKPWSRALYQDLRTPRATNFSLRQGDWQCFVECLSNTLHLVRLPPGGARSIGSRVLAVRHRKVHSKKELLNCNLGDKDIWLRISDPASKRRALSHASRDLLHFWLGWAKLPPLWRSLRPQQPLQVEAAADAMGNGSTFAIGGYITFPSGEFWFSECFSVSDFAFADLPLKSEAHKDISCYECLGQIALVWLLSTLHPMCRLSLKLRTWCDNSGAESASNKMFTTSWPFAAFVQRLALLSSFTGIHLDVQHIPGDKNVEADYLSRWKPPAFQVAAIVSTTIYIATALGSSTPAGHFSEVVEAFFSASELLHSWGSFVALAVFSSESHVFIWRNCCATHFHSLPDFSLGKKHADPLIAPTKSVDHYIPMDRIPGSENEVMSECAFFQRERKFTTWELSDTAVTQPRRIAAISLAQRAEPGNQDGVASQCQEAVGETVGGYRVAMDGKAPGVRCLRFDCRFAFLRFLRWLLMYLAHRPQALRHYTHIVLDEIHERDLDMDLLCLLLKRSLEKNPSLPAARRLVLMSATVDATQPGSWTSFLVKACLHAL</sequence>
<feature type="compositionally biased region" description="Polar residues" evidence="1">
    <location>
        <begin position="260"/>
        <end position="270"/>
    </location>
</feature>
<protein>
    <submittedName>
        <fullName evidence="2">Putative ATP-dependent RNA helicase spindle-E</fullName>
    </submittedName>
</protein>
<dbReference type="GO" id="GO:0004386">
    <property type="term" value="F:helicase activity"/>
    <property type="evidence" value="ECO:0007669"/>
    <property type="project" value="UniProtKB-KW"/>
</dbReference>
<organism evidence="2 3">
    <name type="scientific">Symbiodinium microadriaticum</name>
    <name type="common">Dinoflagellate</name>
    <name type="synonym">Zooxanthella microadriatica</name>
    <dbReference type="NCBI Taxonomy" id="2951"/>
    <lineage>
        <taxon>Eukaryota</taxon>
        <taxon>Sar</taxon>
        <taxon>Alveolata</taxon>
        <taxon>Dinophyceae</taxon>
        <taxon>Suessiales</taxon>
        <taxon>Symbiodiniaceae</taxon>
        <taxon>Symbiodinium</taxon>
    </lineage>
</organism>
<dbReference type="SUPFAM" id="SSF52540">
    <property type="entry name" value="P-loop containing nucleoside triphosphate hydrolases"/>
    <property type="match status" value="1"/>
</dbReference>
<evidence type="ECO:0000313" key="3">
    <source>
        <dbReference type="Proteomes" id="UP000186817"/>
    </source>
</evidence>
<feature type="compositionally biased region" description="Low complexity" evidence="1">
    <location>
        <begin position="277"/>
        <end position="304"/>
    </location>
</feature>
<keyword evidence="2" id="KW-0067">ATP-binding</keyword>
<dbReference type="SUPFAM" id="SSF56672">
    <property type="entry name" value="DNA/RNA polymerases"/>
    <property type="match status" value="1"/>
</dbReference>
<feature type="compositionally biased region" description="Polar residues" evidence="1">
    <location>
        <begin position="306"/>
        <end position="316"/>
    </location>
</feature>
<accession>A0A1Q9CIY7</accession>
<keyword evidence="2" id="KW-0547">Nucleotide-binding</keyword>
<dbReference type="InterPro" id="IPR027417">
    <property type="entry name" value="P-loop_NTPase"/>
</dbReference>
<reference evidence="2 3" key="1">
    <citation type="submission" date="2016-02" db="EMBL/GenBank/DDBJ databases">
        <title>Genome analysis of coral dinoflagellate symbionts highlights evolutionary adaptations to a symbiotic lifestyle.</title>
        <authorList>
            <person name="Aranda M."/>
            <person name="Li Y."/>
            <person name="Liew Y.J."/>
            <person name="Baumgarten S."/>
            <person name="Simakov O."/>
            <person name="Wilson M."/>
            <person name="Piel J."/>
            <person name="Ashoor H."/>
            <person name="Bougouffa S."/>
            <person name="Bajic V.B."/>
            <person name="Ryu T."/>
            <person name="Ravasi T."/>
            <person name="Bayer T."/>
            <person name="Micklem G."/>
            <person name="Kim H."/>
            <person name="Bhak J."/>
            <person name="Lajeunesse T.C."/>
            <person name="Voolstra C.R."/>
        </authorList>
    </citation>
    <scope>NUCLEOTIDE SEQUENCE [LARGE SCALE GENOMIC DNA]</scope>
    <source>
        <strain evidence="2 3">CCMP2467</strain>
    </source>
</reference>
<dbReference type="InterPro" id="IPR043502">
    <property type="entry name" value="DNA/RNA_pol_sf"/>
</dbReference>
<feature type="compositionally biased region" description="Polar residues" evidence="1">
    <location>
        <begin position="326"/>
        <end position="340"/>
    </location>
</feature>
<proteinExistence type="predicted"/>
<name>A0A1Q9CIY7_SYMMI</name>
<feature type="compositionally biased region" description="Low complexity" evidence="1">
    <location>
        <begin position="244"/>
        <end position="256"/>
    </location>
</feature>
<dbReference type="OrthoDB" id="2688370at2759"/>
<gene>
    <name evidence="2" type="primary">spn-E</name>
    <name evidence="2" type="ORF">AK812_SmicGene36450</name>
</gene>
<dbReference type="EMBL" id="LSRX01001160">
    <property type="protein sequence ID" value="OLP82864.1"/>
    <property type="molecule type" value="Genomic_DNA"/>
</dbReference>
<dbReference type="PANTHER" id="PTHR33050">
    <property type="entry name" value="REVERSE TRANSCRIPTASE DOMAIN-CONTAINING PROTEIN"/>
    <property type="match status" value="1"/>
</dbReference>
<evidence type="ECO:0000313" key="2">
    <source>
        <dbReference type="EMBL" id="OLP82864.1"/>
    </source>
</evidence>